<dbReference type="EMBL" id="GBHO01015352">
    <property type="protein sequence ID" value="JAG28252.1"/>
    <property type="molecule type" value="Transcribed_RNA"/>
</dbReference>
<gene>
    <name evidence="1" type="primary">L_13</name>
    <name evidence="1" type="ORF">CM83_101598</name>
</gene>
<organism evidence="1">
    <name type="scientific">Lygus hesperus</name>
    <name type="common">Western plant bug</name>
    <dbReference type="NCBI Taxonomy" id="30085"/>
    <lineage>
        <taxon>Eukaryota</taxon>
        <taxon>Metazoa</taxon>
        <taxon>Ecdysozoa</taxon>
        <taxon>Arthropoda</taxon>
        <taxon>Hexapoda</taxon>
        <taxon>Insecta</taxon>
        <taxon>Pterygota</taxon>
        <taxon>Neoptera</taxon>
        <taxon>Paraneoptera</taxon>
        <taxon>Hemiptera</taxon>
        <taxon>Heteroptera</taxon>
        <taxon>Panheteroptera</taxon>
        <taxon>Cimicomorpha</taxon>
        <taxon>Miridae</taxon>
        <taxon>Mirini</taxon>
        <taxon>Lygus</taxon>
    </lineage>
</organism>
<dbReference type="AlphaFoldDB" id="A0A0A9Y5B8"/>
<feature type="non-terminal residue" evidence="1">
    <location>
        <position position="1"/>
    </location>
</feature>
<reference evidence="1" key="1">
    <citation type="journal article" date="2014" name="PLoS ONE">
        <title>Transcriptome-Based Identification of ABC Transporters in the Western Tarnished Plant Bug Lygus hesperus.</title>
        <authorList>
            <person name="Hull J.J."/>
            <person name="Chaney K."/>
            <person name="Geib S.M."/>
            <person name="Fabrick J.A."/>
            <person name="Brent C.S."/>
            <person name="Walsh D."/>
            <person name="Lavine L.C."/>
        </authorList>
    </citation>
    <scope>NUCLEOTIDE SEQUENCE</scope>
</reference>
<reference evidence="1" key="2">
    <citation type="submission" date="2014-07" db="EMBL/GenBank/DDBJ databases">
        <authorList>
            <person name="Hull J."/>
        </authorList>
    </citation>
    <scope>NUCLEOTIDE SEQUENCE</scope>
</reference>
<name>A0A0A9Y5B8_LYGHE</name>
<keyword evidence="1" id="KW-0808">Transferase</keyword>
<keyword evidence="1" id="KW-0696">RNA-directed RNA polymerase</keyword>
<proteinExistence type="predicted"/>
<dbReference type="GO" id="GO:0003968">
    <property type="term" value="F:RNA-directed RNA polymerase activity"/>
    <property type="evidence" value="ECO:0007669"/>
    <property type="project" value="UniProtKB-KW"/>
</dbReference>
<evidence type="ECO:0000313" key="1">
    <source>
        <dbReference type="EMBL" id="JAG28252.1"/>
    </source>
</evidence>
<sequence>KFFWIFFWNGERICFLCLQKKKQMVKISGSLCVNLKKSVNCNEQDERVPKVSCSACKIVVYRSVKCENIKEIALPDHKMFKILEKNTRAKTQMLCSCTLCELVRDPGPYNFIKNGAKTKKKRSNNCRKRGETYL</sequence>
<keyword evidence="1" id="KW-0548">Nucleotidyltransferase</keyword>
<accession>A0A0A9Y5B8</accession>
<protein>
    <submittedName>
        <fullName evidence="1">RNA-directed RNA polymerase L</fullName>
    </submittedName>
</protein>